<gene>
    <name evidence="2" type="ORF">Bmayo_04530</name>
</gene>
<dbReference type="EMBL" id="CP015795">
    <property type="protein sequence ID" value="APT00491.1"/>
    <property type="molecule type" value="Genomic_DNA"/>
</dbReference>
<keyword evidence="2" id="KW-0614">Plasmid</keyword>
<dbReference type="NCBIfam" id="NF033728">
    <property type="entry name" value="borfam54_1"/>
    <property type="match status" value="1"/>
</dbReference>
<protein>
    <recommendedName>
        <fullName evidence="4">Outer surface protein</fullName>
    </recommendedName>
</protein>
<dbReference type="AlphaFoldDB" id="A0AAC9KZH9"/>
<evidence type="ECO:0008006" key="4">
    <source>
        <dbReference type="Google" id="ProtNLM"/>
    </source>
</evidence>
<dbReference type="Pfam" id="PF05714">
    <property type="entry name" value="PFam54_60"/>
    <property type="match status" value="1"/>
</dbReference>
<sequence>MKIKSLLHVKLMTLFLFSCTIDANLNEDYKNKVKGMLNSVKDNQETANVDTSSNDKQNLPIADKVAAELQKQSKAAANKGLQNQPQAAQNPQIQALNFKADLSNLPNKNNQTSATRVALAPKQISTIQAVTNAPKSTNTFNTKSNGLPTFNLNYNFSQPNSSVVQTQTSSGRISKLQTLKNELIRTISEERNKTQNNFGLRETYDQFKMKDSAFDLLDVISNAQVYDRSYAPQLNSNTQEAENERNKFYAIMDFDQHKIEQFGSIMETLYKENQNHGLIKSLIISGLGIQISFELALEEIDKKIEIFNQNYLNTKINSFDFTNKLKDLKSKLNQILDERKEWSSQVDALIADANANSNLRDSNFLAEYIQNRYLDNMQNARQSVLDTYIRITELK</sequence>
<evidence type="ECO:0000256" key="1">
    <source>
        <dbReference type="SAM" id="SignalP"/>
    </source>
</evidence>
<dbReference type="Gene3D" id="1.10.3160.10">
    <property type="entry name" value="Bbcrasp-1"/>
    <property type="match status" value="1"/>
</dbReference>
<keyword evidence="3" id="KW-1185">Reference proteome</keyword>
<accession>A0AAC9KZH9</accession>
<dbReference type="RefSeq" id="WP_075552783.1">
    <property type="nucleotide sequence ID" value="NZ_CP015795.1"/>
</dbReference>
<dbReference type="InterPro" id="IPR008421">
    <property type="entry name" value="Borrelia_lipoprotein_PFam54/60"/>
</dbReference>
<geneLocation type="plasmid" evidence="2 3">
    <name>lp54</name>
</geneLocation>
<dbReference type="KEGG" id="bmay:A7X70_06235"/>
<reference evidence="2 3" key="1">
    <citation type="journal article" date="2016" name="PLoS ONE">
        <title>Whole Genome Sequence and Comparative Genomics of the Novel Lyme Borreliosis Causing Pathogen, Borrelia mayonii.</title>
        <authorList>
            <person name="Kingry L.C."/>
            <person name="Batra D."/>
            <person name="Replogle A."/>
            <person name="Rowe L.A."/>
            <person name="Pritt B.S."/>
            <person name="Petersen J.M."/>
        </authorList>
    </citation>
    <scope>NUCLEOTIDE SEQUENCE [LARGE SCALE GENOMIC DNA]</scope>
    <source>
        <strain evidence="2 3">MN14-1420</strain>
    </source>
</reference>
<keyword evidence="1" id="KW-0732">Signal</keyword>
<dbReference type="Proteomes" id="UP000185516">
    <property type="component" value="Plasmid lp54"/>
</dbReference>
<evidence type="ECO:0000313" key="2">
    <source>
        <dbReference type="EMBL" id="APT00491.1"/>
    </source>
</evidence>
<feature type="signal peptide" evidence="1">
    <location>
        <begin position="1"/>
        <end position="23"/>
    </location>
</feature>
<feature type="chain" id="PRO_5042066432" description="Outer surface protein" evidence="1">
    <location>
        <begin position="24"/>
        <end position="395"/>
    </location>
</feature>
<dbReference type="NCBIfam" id="NF033729">
    <property type="entry name" value="borfam54_2"/>
    <property type="match status" value="1"/>
</dbReference>
<proteinExistence type="predicted"/>
<evidence type="ECO:0000313" key="3">
    <source>
        <dbReference type="Proteomes" id="UP000185516"/>
    </source>
</evidence>
<name>A0AAC9KZH9_9SPIR</name>
<organism evidence="2 3">
    <name type="scientific">Borreliella mayonii</name>
    <dbReference type="NCBI Taxonomy" id="1674146"/>
    <lineage>
        <taxon>Bacteria</taxon>
        <taxon>Pseudomonadati</taxon>
        <taxon>Spirochaetota</taxon>
        <taxon>Spirochaetia</taxon>
        <taxon>Spirochaetales</taxon>
        <taxon>Borreliaceae</taxon>
        <taxon>Borreliella</taxon>
    </lineage>
</organism>